<feature type="chain" id="PRO_5006054274" evidence="7">
    <location>
        <begin position="27"/>
        <end position="114"/>
    </location>
</feature>
<comment type="PTM">
    <text evidence="6">Binds 1 heme c group covalently per subunit.</text>
</comment>
<proteinExistence type="predicted"/>
<dbReference type="GO" id="GO:0020037">
    <property type="term" value="F:heme binding"/>
    <property type="evidence" value="ECO:0007669"/>
    <property type="project" value="InterPro"/>
</dbReference>
<accession>A0A0P0RG47</accession>
<reference evidence="9 10" key="1">
    <citation type="journal article" date="2014" name="Genome Announc.">
        <title>Draft Genome Sequence of the Haloacid-Degrading Burkholderia caribensis Strain MBA4.</title>
        <authorList>
            <person name="Pan Y."/>
            <person name="Kong K.F."/>
            <person name="Tsang J.S."/>
        </authorList>
    </citation>
    <scope>NUCLEOTIDE SEQUENCE [LARGE SCALE GENOMIC DNA]</scope>
    <source>
        <strain evidence="9 10">MBA4</strain>
    </source>
</reference>
<dbReference type="InterPro" id="IPR009056">
    <property type="entry name" value="Cyt_c-like_dom"/>
</dbReference>
<dbReference type="Gene3D" id="1.10.760.10">
    <property type="entry name" value="Cytochrome c-like domain"/>
    <property type="match status" value="1"/>
</dbReference>
<organism evidence="9 10">
    <name type="scientific">Paraburkholderia caribensis MBA4</name>
    <dbReference type="NCBI Taxonomy" id="1323664"/>
    <lineage>
        <taxon>Bacteria</taxon>
        <taxon>Pseudomonadati</taxon>
        <taxon>Pseudomonadota</taxon>
        <taxon>Betaproteobacteria</taxon>
        <taxon>Burkholderiales</taxon>
        <taxon>Burkholderiaceae</taxon>
        <taxon>Paraburkholderia</taxon>
    </lineage>
</organism>
<dbReference type="InterPro" id="IPR036909">
    <property type="entry name" value="Cyt_c-like_dom_sf"/>
</dbReference>
<dbReference type="Pfam" id="PF00034">
    <property type="entry name" value="Cytochrom_C"/>
    <property type="match status" value="1"/>
</dbReference>
<evidence type="ECO:0000256" key="6">
    <source>
        <dbReference type="PIRSR" id="PIRSR602324-1"/>
    </source>
</evidence>
<evidence type="ECO:0000313" key="10">
    <source>
        <dbReference type="Proteomes" id="UP000019146"/>
    </source>
</evidence>
<keyword evidence="2 6" id="KW-0349">Heme</keyword>
<dbReference type="PROSITE" id="PS51007">
    <property type="entry name" value="CYTC"/>
    <property type="match status" value="1"/>
</dbReference>
<gene>
    <name evidence="9" type="ORF">K788_0005371</name>
</gene>
<feature type="signal peptide" evidence="7">
    <location>
        <begin position="1"/>
        <end position="26"/>
    </location>
</feature>
<dbReference type="KEGG" id="bcai:K788_0005371"/>
<dbReference type="GO" id="GO:0005506">
    <property type="term" value="F:iron ion binding"/>
    <property type="evidence" value="ECO:0007669"/>
    <property type="project" value="InterPro"/>
</dbReference>
<keyword evidence="7" id="KW-0732">Signal</keyword>
<dbReference type="SUPFAM" id="SSF46626">
    <property type="entry name" value="Cytochrome c"/>
    <property type="match status" value="1"/>
</dbReference>
<feature type="domain" description="Cytochrome c" evidence="8">
    <location>
        <begin position="26"/>
        <end position="114"/>
    </location>
</feature>
<evidence type="ECO:0000256" key="5">
    <source>
        <dbReference type="ARBA" id="ARBA00023004"/>
    </source>
</evidence>
<feature type="binding site" description="covalent" evidence="6">
    <location>
        <position position="40"/>
    </location>
    <ligand>
        <name>heme c</name>
        <dbReference type="ChEBI" id="CHEBI:61717"/>
    </ligand>
</feature>
<keyword evidence="3 6" id="KW-0479">Metal-binding</keyword>
<evidence type="ECO:0000259" key="8">
    <source>
        <dbReference type="PROSITE" id="PS51007"/>
    </source>
</evidence>
<evidence type="ECO:0000313" key="9">
    <source>
        <dbReference type="EMBL" id="ALL67468.1"/>
    </source>
</evidence>
<evidence type="ECO:0000256" key="1">
    <source>
        <dbReference type="ARBA" id="ARBA00022448"/>
    </source>
</evidence>
<name>A0A0P0RG47_9BURK</name>
<feature type="binding site" description="covalent" evidence="6">
    <location>
        <position position="44"/>
    </location>
    <ligand>
        <name>heme c</name>
        <dbReference type="ChEBI" id="CHEBI:61717"/>
    </ligand>
</feature>
<sequence>MIQARLTRILIFASIVFVAGMSSARAQPNEPTELVDQQHCMFCHTSDAPFLAPSFRQIADRYRNVPNATEMLEIKLRKGGRAHWGDTPMPMPPERGGPLSAEDAHTLIQWVMTQ</sequence>
<dbReference type="Proteomes" id="UP000019146">
    <property type="component" value="Chromosome 2"/>
</dbReference>
<keyword evidence="4" id="KW-0249">Electron transport</keyword>
<evidence type="ECO:0000256" key="3">
    <source>
        <dbReference type="ARBA" id="ARBA00022723"/>
    </source>
</evidence>
<dbReference type="GO" id="GO:0009055">
    <property type="term" value="F:electron transfer activity"/>
    <property type="evidence" value="ECO:0007669"/>
    <property type="project" value="InterPro"/>
</dbReference>
<dbReference type="AlphaFoldDB" id="A0A0P0RG47"/>
<protein>
    <submittedName>
        <fullName evidence="9">Cytochrome c551/c552</fullName>
    </submittedName>
</protein>
<dbReference type="InterPro" id="IPR002324">
    <property type="entry name" value="Cyt_c_ID"/>
</dbReference>
<dbReference type="EMBL" id="CP012747">
    <property type="protein sequence ID" value="ALL67468.1"/>
    <property type="molecule type" value="Genomic_DNA"/>
</dbReference>
<evidence type="ECO:0000256" key="7">
    <source>
        <dbReference type="SAM" id="SignalP"/>
    </source>
</evidence>
<evidence type="ECO:0000256" key="4">
    <source>
        <dbReference type="ARBA" id="ARBA00022982"/>
    </source>
</evidence>
<evidence type="ECO:0000256" key="2">
    <source>
        <dbReference type="ARBA" id="ARBA00022617"/>
    </source>
</evidence>
<keyword evidence="5 6" id="KW-0408">Iron</keyword>
<keyword evidence="1" id="KW-0813">Transport</keyword>
<feature type="binding site" description="covalent" evidence="6">
    <location>
        <position position="91"/>
    </location>
    <ligand>
        <name>heme c</name>
        <dbReference type="ChEBI" id="CHEBI:61717"/>
    </ligand>
</feature>
<dbReference type="PRINTS" id="PR00606">
    <property type="entry name" value="CYTCHROMECID"/>
</dbReference>